<dbReference type="InterPro" id="IPR050151">
    <property type="entry name" value="Class-I_Pyr_Nuc-Dis_Oxidored"/>
</dbReference>
<keyword evidence="3" id="KW-1185">Reference proteome</keyword>
<reference evidence="2" key="2">
    <citation type="submission" date="2015-06" db="UniProtKB">
        <authorList>
            <consortium name="EnsemblPlants"/>
        </authorList>
    </citation>
    <scope>IDENTIFICATION</scope>
</reference>
<dbReference type="Pfam" id="PF00070">
    <property type="entry name" value="Pyr_redox"/>
    <property type="match status" value="1"/>
</dbReference>
<proteinExistence type="predicted"/>
<dbReference type="GO" id="GO:0045252">
    <property type="term" value="C:oxoglutarate dehydrogenase complex"/>
    <property type="evidence" value="ECO:0007669"/>
    <property type="project" value="TreeGrafter"/>
</dbReference>
<organism evidence="2 3">
    <name type="scientific">Oryza rufipogon</name>
    <name type="common">Brownbeard rice</name>
    <name type="synonym">Asian wild rice</name>
    <dbReference type="NCBI Taxonomy" id="4529"/>
    <lineage>
        <taxon>Eukaryota</taxon>
        <taxon>Viridiplantae</taxon>
        <taxon>Streptophyta</taxon>
        <taxon>Embryophyta</taxon>
        <taxon>Tracheophyta</taxon>
        <taxon>Spermatophyta</taxon>
        <taxon>Magnoliopsida</taxon>
        <taxon>Liliopsida</taxon>
        <taxon>Poales</taxon>
        <taxon>Poaceae</taxon>
        <taxon>BOP clade</taxon>
        <taxon>Oryzoideae</taxon>
        <taxon>Oryzeae</taxon>
        <taxon>Oryzinae</taxon>
        <taxon>Oryza</taxon>
    </lineage>
</organism>
<accession>A0A0E0NZ57</accession>
<dbReference type="Gene3D" id="3.50.50.60">
    <property type="entry name" value="FAD/NAD(P)-binding domain"/>
    <property type="match status" value="1"/>
</dbReference>
<dbReference type="GO" id="GO:0006103">
    <property type="term" value="P:2-oxoglutarate metabolic process"/>
    <property type="evidence" value="ECO:0007669"/>
    <property type="project" value="TreeGrafter"/>
</dbReference>
<evidence type="ECO:0000259" key="1">
    <source>
        <dbReference type="Pfam" id="PF00070"/>
    </source>
</evidence>
<dbReference type="AlphaFoldDB" id="A0A0E0NZ57"/>
<dbReference type="PANTHER" id="PTHR22912">
    <property type="entry name" value="DISULFIDE OXIDOREDUCTASE"/>
    <property type="match status" value="1"/>
</dbReference>
<dbReference type="InterPro" id="IPR039648">
    <property type="entry name" value="DHPH_N"/>
</dbReference>
<dbReference type="Proteomes" id="UP000008022">
    <property type="component" value="Unassembled WGS sequence"/>
</dbReference>
<feature type="domain" description="Pyridine nucleotide-disulphide oxidoreductase N-terminal" evidence="1">
    <location>
        <begin position="88"/>
        <end position="137"/>
    </location>
</feature>
<dbReference type="GO" id="GO:0050660">
    <property type="term" value="F:flavin adenine dinucleotide binding"/>
    <property type="evidence" value="ECO:0007669"/>
    <property type="project" value="TreeGrafter"/>
</dbReference>
<reference evidence="3" key="1">
    <citation type="submission" date="2013-06" db="EMBL/GenBank/DDBJ databases">
        <authorList>
            <person name="Zhao Q."/>
        </authorList>
    </citation>
    <scope>NUCLEOTIDE SEQUENCE</scope>
    <source>
        <strain evidence="3">cv. W1943</strain>
    </source>
</reference>
<evidence type="ECO:0000313" key="2">
    <source>
        <dbReference type="EnsemblPlants" id="ORUFI03G29580.1"/>
    </source>
</evidence>
<dbReference type="EnsemblPlants" id="ORUFI03G29580.1">
    <property type="protein sequence ID" value="ORUFI03G29580.1"/>
    <property type="gene ID" value="ORUFI03G29580"/>
</dbReference>
<dbReference type="OMA" id="LHARIMH"/>
<sequence length="229" mass="25773">MSIGKNSSTSIRDRVEHFTTNLGGFTAFIVRQSLILHTMGLNYQIDLAAMMAQKDNVPAKKEQDVKSLPEVTIDEKKIVTYCLLRRFFLERARSEVSVVEFASDIVPSMDGQIRKPFKHMLEKQKMKFMLKTMLVESRVFWTLLMTNVKRVHTTGDAIPGPMLAHKAEEDPLPVLNSSQEKVASFGKIEEQVKASGVAYQVGKSSLLAHRCSKAIDDAEELVKVMAEKQ</sequence>
<dbReference type="Gramene" id="ORUFI03G29580.1">
    <property type="protein sequence ID" value="ORUFI03G29580.1"/>
    <property type="gene ID" value="ORUFI03G29580"/>
</dbReference>
<dbReference type="STRING" id="4529.A0A0E0NZ57"/>
<evidence type="ECO:0000313" key="3">
    <source>
        <dbReference type="Proteomes" id="UP000008022"/>
    </source>
</evidence>
<dbReference type="PANTHER" id="PTHR22912:SF214">
    <property type="entry name" value="DIHYDROLIPOYL DEHYDROGENASE"/>
    <property type="match status" value="1"/>
</dbReference>
<protein>
    <recommendedName>
        <fullName evidence="1">Pyridine nucleotide-disulphide oxidoreductase N-terminal domain-containing protein</fullName>
    </recommendedName>
</protein>
<name>A0A0E0NZ57_ORYRU</name>
<dbReference type="GO" id="GO:0004148">
    <property type="term" value="F:dihydrolipoyl dehydrogenase (NADH) activity"/>
    <property type="evidence" value="ECO:0007669"/>
    <property type="project" value="TreeGrafter"/>
</dbReference>
<dbReference type="eggNOG" id="KOG1335">
    <property type="taxonomic scope" value="Eukaryota"/>
</dbReference>
<dbReference type="HOGENOM" id="CLU_1211485_0_0_1"/>
<dbReference type="GO" id="GO:0005739">
    <property type="term" value="C:mitochondrion"/>
    <property type="evidence" value="ECO:0007669"/>
    <property type="project" value="TreeGrafter"/>
</dbReference>
<dbReference type="InterPro" id="IPR036188">
    <property type="entry name" value="FAD/NAD-bd_sf"/>
</dbReference>